<keyword evidence="11" id="KW-1185">Reference proteome</keyword>
<evidence type="ECO:0000259" key="9">
    <source>
        <dbReference type="SMART" id="SM00333"/>
    </source>
</evidence>
<evidence type="ECO:0000256" key="6">
    <source>
        <dbReference type="ARBA" id="ARBA00022840"/>
    </source>
</evidence>
<dbReference type="InterPro" id="IPR035437">
    <property type="entry name" value="SNase_OB-fold_sf"/>
</dbReference>
<keyword evidence="3" id="KW-0547">Nucleotide-binding</keyword>
<dbReference type="InterPro" id="IPR002999">
    <property type="entry name" value="Tudor"/>
</dbReference>
<evidence type="ECO:0000256" key="8">
    <source>
        <dbReference type="SAM" id="MobiDB-lite"/>
    </source>
</evidence>
<dbReference type="GO" id="GO:0005737">
    <property type="term" value="C:cytoplasm"/>
    <property type="evidence" value="ECO:0007669"/>
    <property type="project" value="UniProtKB-ARBA"/>
</dbReference>
<feature type="domain" description="Tudor" evidence="9">
    <location>
        <begin position="677"/>
        <end position="735"/>
    </location>
</feature>
<proteinExistence type="predicted"/>
<keyword evidence="6" id="KW-0067">ATP-binding</keyword>
<dbReference type="Proteomes" id="UP000075901">
    <property type="component" value="Unassembled WGS sequence"/>
</dbReference>
<accession>A0A182SY95</accession>
<dbReference type="GO" id="GO:0003724">
    <property type="term" value="F:RNA helicase activity"/>
    <property type="evidence" value="ECO:0007669"/>
    <property type="project" value="UniProtKB-EC"/>
</dbReference>
<keyword evidence="4" id="KW-0378">Hydrolase</keyword>
<dbReference type="GO" id="GO:0005524">
    <property type="term" value="F:ATP binding"/>
    <property type="evidence" value="ECO:0007669"/>
    <property type="project" value="UniProtKB-KW"/>
</dbReference>
<evidence type="ECO:0000256" key="3">
    <source>
        <dbReference type="ARBA" id="ARBA00022741"/>
    </source>
</evidence>
<dbReference type="VEuPathDB" id="VectorBase:AMAM015852"/>
<reference evidence="11" key="1">
    <citation type="submission" date="2013-09" db="EMBL/GenBank/DDBJ databases">
        <title>The Genome Sequence of Anopheles maculatus species B.</title>
        <authorList>
            <consortium name="The Broad Institute Genomics Platform"/>
            <person name="Neafsey D.E."/>
            <person name="Besansky N."/>
            <person name="Howell P."/>
            <person name="Walton C."/>
            <person name="Young S.K."/>
            <person name="Zeng Q."/>
            <person name="Gargeya S."/>
            <person name="Fitzgerald M."/>
            <person name="Haas B."/>
            <person name="Abouelleil A."/>
            <person name="Allen A.W."/>
            <person name="Alvarado L."/>
            <person name="Arachchi H.M."/>
            <person name="Berlin A.M."/>
            <person name="Chapman S.B."/>
            <person name="Gainer-Dewar J."/>
            <person name="Goldberg J."/>
            <person name="Griggs A."/>
            <person name="Gujja S."/>
            <person name="Hansen M."/>
            <person name="Howarth C."/>
            <person name="Imamovic A."/>
            <person name="Ireland A."/>
            <person name="Larimer J."/>
            <person name="McCowan C."/>
            <person name="Murphy C."/>
            <person name="Pearson M."/>
            <person name="Poon T.W."/>
            <person name="Priest M."/>
            <person name="Roberts A."/>
            <person name="Saif S."/>
            <person name="Shea T."/>
            <person name="Sisk P."/>
            <person name="Sykes S."/>
            <person name="Wortman J."/>
            <person name="Nusbaum C."/>
            <person name="Birren B."/>
        </authorList>
    </citation>
    <scope>NUCLEOTIDE SEQUENCE [LARGE SCALE GENOMIC DNA]</scope>
    <source>
        <strain evidence="11">maculatus3</strain>
    </source>
</reference>
<dbReference type="AlphaFoldDB" id="A0A182SY95"/>
<dbReference type="EC" id="3.6.4.13" evidence="1"/>
<organism evidence="10 11">
    <name type="scientific">Anopheles maculatus</name>
    <dbReference type="NCBI Taxonomy" id="74869"/>
    <lineage>
        <taxon>Eukaryota</taxon>
        <taxon>Metazoa</taxon>
        <taxon>Ecdysozoa</taxon>
        <taxon>Arthropoda</taxon>
        <taxon>Hexapoda</taxon>
        <taxon>Insecta</taxon>
        <taxon>Pterygota</taxon>
        <taxon>Neoptera</taxon>
        <taxon>Endopterygota</taxon>
        <taxon>Diptera</taxon>
        <taxon>Nematocera</taxon>
        <taxon>Culicoidea</taxon>
        <taxon>Culicidae</taxon>
        <taxon>Anophelinae</taxon>
        <taxon>Anopheles</taxon>
        <taxon>Anopheles maculatus group</taxon>
    </lineage>
</organism>
<evidence type="ECO:0000313" key="10">
    <source>
        <dbReference type="EnsemblMetazoa" id="AMAM015852-PA"/>
    </source>
</evidence>
<dbReference type="GO" id="GO:0042078">
    <property type="term" value="P:germ-line stem cell division"/>
    <property type="evidence" value="ECO:0007669"/>
    <property type="project" value="TreeGrafter"/>
</dbReference>
<keyword evidence="2" id="KW-0677">Repeat</keyword>
<dbReference type="GO" id="GO:0016787">
    <property type="term" value="F:hydrolase activity"/>
    <property type="evidence" value="ECO:0007669"/>
    <property type="project" value="UniProtKB-KW"/>
</dbReference>
<name>A0A182SY95_9DIPT</name>
<sequence length="803" mass="91730">MIVTAGCWIPVLGLFLQRYHNMIICIGAFLEAAVYAKAEFRFRLFAGEEQKEIELIRQLRQHDYRNERTIVFGKDSEDLVPIVNALKHGSINHIVCNERMVLQQHAGFRNWDEQLPGDMVVFVCSDEVLGDLKITKAQHIVHYSLPPTWSTFTRRYACSFEYYESPYLASEVRQAKGKPSSLVLLNENNNQELPRLVDFLELHLPKVSEKLTKYAKRIRSIQESARIADGRAVSMLCTHVLGLGVCHNMRNCVFRHTLTADDMATESLPRNGVIRLKICHVFSPAHYAVRLEAHQSAGMNDWTMLNDNRRYMVQDIAIQAYYANEDRHVMHGEPHRNELCAVYHDQNYSRCRIVNYIESNTDNCEVQLQLIDTGRTVHVKSFALLHLPSQFRQLPGQAINVRIAALVPHDNEQDWDKTAKLTVRQWIEEHENRANCYVKGNVLLALRDTLWVDDLHLAEQLEGVKTTVTTKRVGATIISKQYGISDKKSFEQIRTIVSDCENLTMQTLRLEAETLNADKLDNVEEEQFSSDTERTFFLNQTHSSSSKESASTEKPPDDALKADSFLESESKEAIPAAHDGASRIDAMLECEPAVDADLLNTTEQNTTVSSAGSFEELAMDVEQYRFDALLVNQAYNVMIGHYLAPDNFYVYRCDRIAEVDSVIKEFVQDESKLKPVQNPRLHQHCLVFYENNYHRGRIVKLPEPDGGTNEVEVFLLDFGGTFRCDRLYKISDHVLRAVPFLAIKGSFAHIQPPNGAAQWSDDVSDAIYDKWLEKHNHGTMFASVMRVVPWGAGPERIEGCNWY</sequence>
<reference evidence="10" key="2">
    <citation type="submission" date="2020-05" db="UniProtKB">
        <authorList>
            <consortium name="EnsemblMetazoa"/>
        </authorList>
    </citation>
    <scope>IDENTIFICATION</scope>
    <source>
        <strain evidence="10">maculatus3</strain>
    </source>
</reference>
<dbReference type="PANTHER" id="PTHR22655:SF2">
    <property type="entry name" value="ATP-DEPENDENT RNA HELICASE TDRD12-RELATED"/>
    <property type="match status" value="1"/>
</dbReference>
<feature type="region of interest" description="Disordered" evidence="8">
    <location>
        <begin position="531"/>
        <end position="559"/>
    </location>
</feature>
<dbReference type="Gene3D" id="2.30.30.140">
    <property type="match status" value="2"/>
</dbReference>
<dbReference type="SMART" id="SM00333">
    <property type="entry name" value="TUDOR"/>
    <property type="match status" value="2"/>
</dbReference>
<feature type="domain" description="Tudor" evidence="9">
    <location>
        <begin position="332"/>
        <end position="392"/>
    </location>
</feature>
<dbReference type="SUPFAM" id="SSF63748">
    <property type="entry name" value="Tudor/PWWP/MBT"/>
    <property type="match status" value="2"/>
</dbReference>
<evidence type="ECO:0000256" key="1">
    <source>
        <dbReference type="ARBA" id="ARBA00012552"/>
    </source>
</evidence>
<keyword evidence="5" id="KW-0347">Helicase</keyword>
<evidence type="ECO:0000256" key="7">
    <source>
        <dbReference type="ARBA" id="ARBA00047984"/>
    </source>
</evidence>
<evidence type="ECO:0000256" key="4">
    <source>
        <dbReference type="ARBA" id="ARBA00022801"/>
    </source>
</evidence>
<dbReference type="CDD" id="cd20435">
    <property type="entry name" value="Tudor_TDRD12_rpt2"/>
    <property type="match status" value="1"/>
</dbReference>
<dbReference type="Gene3D" id="2.40.50.90">
    <property type="match status" value="1"/>
</dbReference>
<dbReference type="PANTHER" id="PTHR22655">
    <property type="entry name" value="ATP-DEPENDENT RNA HELICASE TDRD12-RELATED"/>
    <property type="match status" value="1"/>
</dbReference>
<comment type="catalytic activity">
    <reaction evidence="7">
        <text>ATP + H2O = ADP + phosphate + H(+)</text>
        <dbReference type="Rhea" id="RHEA:13065"/>
        <dbReference type="ChEBI" id="CHEBI:15377"/>
        <dbReference type="ChEBI" id="CHEBI:15378"/>
        <dbReference type="ChEBI" id="CHEBI:30616"/>
        <dbReference type="ChEBI" id="CHEBI:43474"/>
        <dbReference type="ChEBI" id="CHEBI:456216"/>
        <dbReference type="EC" id="3.6.4.13"/>
    </reaction>
</comment>
<evidence type="ECO:0000313" key="11">
    <source>
        <dbReference type="Proteomes" id="UP000075901"/>
    </source>
</evidence>
<dbReference type="Pfam" id="PF00567">
    <property type="entry name" value="TUDOR"/>
    <property type="match status" value="2"/>
</dbReference>
<dbReference type="EnsemblMetazoa" id="AMAM015852-RA">
    <property type="protein sequence ID" value="AMAM015852-PA"/>
    <property type="gene ID" value="AMAM015852"/>
</dbReference>
<protein>
    <recommendedName>
        <fullName evidence="1">RNA helicase</fullName>
        <ecNumber evidence="1">3.6.4.13</ecNumber>
    </recommendedName>
</protein>
<evidence type="ECO:0000256" key="2">
    <source>
        <dbReference type="ARBA" id="ARBA00022737"/>
    </source>
</evidence>
<evidence type="ECO:0000256" key="5">
    <source>
        <dbReference type="ARBA" id="ARBA00022806"/>
    </source>
</evidence>
<feature type="compositionally biased region" description="Basic and acidic residues" evidence="8">
    <location>
        <begin position="550"/>
        <end position="559"/>
    </location>
</feature>